<reference evidence="1 2" key="1">
    <citation type="submission" date="2020-04" db="EMBL/GenBank/DDBJ databases">
        <authorList>
            <person name="Laetsch R D."/>
            <person name="Stevens L."/>
            <person name="Kumar S."/>
            <person name="Blaxter L. M."/>
        </authorList>
    </citation>
    <scope>NUCLEOTIDE SEQUENCE [LARGE SCALE GENOMIC DNA]</scope>
</reference>
<comment type="caution">
    <text evidence="1">The sequence shown here is derived from an EMBL/GenBank/DDBJ whole genome shotgun (WGS) entry which is preliminary data.</text>
</comment>
<organism evidence="1 2">
    <name type="scientific">Caenorhabditis bovis</name>
    <dbReference type="NCBI Taxonomy" id="2654633"/>
    <lineage>
        <taxon>Eukaryota</taxon>
        <taxon>Metazoa</taxon>
        <taxon>Ecdysozoa</taxon>
        <taxon>Nematoda</taxon>
        <taxon>Chromadorea</taxon>
        <taxon>Rhabditida</taxon>
        <taxon>Rhabditina</taxon>
        <taxon>Rhabditomorpha</taxon>
        <taxon>Rhabditoidea</taxon>
        <taxon>Rhabditidae</taxon>
        <taxon>Peloderinae</taxon>
        <taxon>Caenorhabditis</taxon>
    </lineage>
</organism>
<dbReference type="EMBL" id="CADEPM010000003">
    <property type="protein sequence ID" value="CAB3403128.1"/>
    <property type="molecule type" value="Genomic_DNA"/>
</dbReference>
<sequence>MANTDYVKIRSIEKGRSSSVVKLYGRIIKIEPLSGSVLLTLTDDVKNIRAHIEFEQDHSFEFQLNQVVRLHRAYIKSWHGETQIGAKIGKQGCHIVVWNAGERDPKNIAFKSSKNWTMHDFDTIMLEKLSRDSENDATDEEFEASEEVDETLEKFKYQLTKIFVKNVMSDKMMGMINDFREKLSAHDLKSDFRKILQLGALSSVIFNRAIWVTPCCMPTKELRWALECPLCIDANLVTYTMKSGPRKCRYCLEVDLPIPSLCIPLRFNIITDSPGVLSIIIPIKTLTTFHVPDKYVGDMAWNTPDENNGDMVEEIFGRLEEWFKCNRILIKKAAIISTSVRRSTAEVYAREVDVFPIMNDSDITSKIF</sequence>
<evidence type="ECO:0000313" key="2">
    <source>
        <dbReference type="Proteomes" id="UP000494206"/>
    </source>
</evidence>
<protein>
    <submittedName>
        <fullName evidence="1">Uncharacterized protein</fullName>
    </submittedName>
</protein>
<keyword evidence="2" id="KW-1185">Reference proteome</keyword>
<name>A0A8S1EUD0_9PELO</name>
<dbReference type="AlphaFoldDB" id="A0A8S1EUD0"/>
<dbReference type="OrthoDB" id="5874768at2759"/>
<evidence type="ECO:0000313" key="1">
    <source>
        <dbReference type="EMBL" id="CAB3403128.1"/>
    </source>
</evidence>
<proteinExistence type="predicted"/>
<accession>A0A8S1EUD0</accession>
<dbReference type="Proteomes" id="UP000494206">
    <property type="component" value="Unassembled WGS sequence"/>
</dbReference>
<gene>
    <name evidence="1" type="ORF">CBOVIS_LOCUS5642</name>
</gene>